<evidence type="ECO:0000313" key="5">
    <source>
        <dbReference type="Proteomes" id="UP000194948"/>
    </source>
</evidence>
<reference evidence="5" key="1">
    <citation type="submission" date="2017-05" db="EMBL/GenBank/DDBJ databases">
        <title>The Genome Sequence of EEnterococcus faecalis 9F2_4866.</title>
        <authorList>
            <consortium name="The Broad Institute Genomics Platform"/>
            <consortium name="The Broad Institute Genomic Center for Infectious Diseases"/>
            <person name="Earl A."/>
            <person name="Manson A."/>
            <person name="Schwartman J."/>
            <person name="Gilmore M."/>
            <person name="Abouelleil A."/>
            <person name="Cao P."/>
            <person name="Chapman S."/>
            <person name="Cusick C."/>
            <person name="Shea T."/>
            <person name="Young S."/>
            <person name="Neafsey D."/>
            <person name="Nusbaum C."/>
            <person name="Birren B."/>
        </authorList>
    </citation>
    <scope>NUCLEOTIDE SEQUENCE [LARGE SCALE GENOMIC DNA]</scope>
    <source>
        <strain evidence="5">7F3_DIV0205</strain>
    </source>
</reference>
<reference evidence="4 5" key="2">
    <citation type="submission" date="2024-03" db="EMBL/GenBank/DDBJ databases">
        <title>The Genome Sequence of Enterococcus sp. DIV0205d.</title>
        <authorList>
            <consortium name="The Broad Institute Genomics Platform"/>
            <consortium name="The Broad Institute Microbial Omics Core"/>
            <consortium name="The Broad Institute Genomic Center for Infectious Diseases"/>
            <person name="Earl A."/>
            <person name="Manson A."/>
            <person name="Gilmore M."/>
            <person name="Schwartman J."/>
            <person name="Shea T."/>
            <person name="Abouelleil A."/>
            <person name="Cao P."/>
            <person name="Chapman S."/>
            <person name="Cusick C."/>
            <person name="Young S."/>
            <person name="Neafsey D."/>
            <person name="Nusbaum C."/>
            <person name="Birren B."/>
        </authorList>
    </citation>
    <scope>NUCLEOTIDE SEQUENCE [LARGE SCALE GENOMIC DNA]</scope>
    <source>
        <strain evidence="4 5">7F3_DIV0205</strain>
    </source>
</reference>
<keyword evidence="2" id="KW-0812">Transmembrane</keyword>
<dbReference type="Gene3D" id="3.10.310.50">
    <property type="match status" value="1"/>
</dbReference>
<feature type="domain" description="TPM" evidence="3">
    <location>
        <begin position="41"/>
        <end position="166"/>
    </location>
</feature>
<feature type="transmembrane region" description="Helical" evidence="2">
    <location>
        <begin position="210"/>
        <end position="232"/>
    </location>
</feature>
<feature type="transmembrane region" description="Helical" evidence="2">
    <location>
        <begin position="12"/>
        <end position="31"/>
    </location>
</feature>
<evidence type="ECO:0000313" key="4">
    <source>
        <dbReference type="EMBL" id="WYJ99176.1"/>
    </source>
</evidence>
<keyword evidence="5" id="KW-1185">Reference proteome</keyword>
<evidence type="ECO:0000256" key="1">
    <source>
        <dbReference type="SAM" id="MobiDB-lite"/>
    </source>
</evidence>
<dbReference type="Proteomes" id="UP000194948">
    <property type="component" value="Chromosome"/>
</dbReference>
<keyword evidence="2" id="KW-1133">Transmembrane helix</keyword>
<name>A0AAQ3W5F7_9ENTE</name>
<dbReference type="InterPro" id="IPR007621">
    <property type="entry name" value="TPM_dom"/>
</dbReference>
<dbReference type="RefSeq" id="WP_086312639.1">
    <property type="nucleotide sequence ID" value="NZ_CP147244.1"/>
</dbReference>
<proteinExistence type="predicted"/>
<gene>
    <name evidence="4" type="ORF">A5821_000253</name>
</gene>
<feature type="compositionally biased region" description="Low complexity" evidence="1">
    <location>
        <begin position="506"/>
        <end position="517"/>
    </location>
</feature>
<dbReference type="EMBL" id="CP147244">
    <property type="protein sequence ID" value="WYJ99176.1"/>
    <property type="molecule type" value="Genomic_DNA"/>
</dbReference>
<protein>
    <recommendedName>
        <fullName evidence="3">TPM domain-containing protein</fullName>
    </recommendedName>
</protein>
<sequence>MKNNHKYKQVKMIKRFIFLLISLGIVALYFGEDVVGERVYVDDEAQVLSEQTKELIIRANEQDFQQLTGSPQFVVKTIKHLPKNQSIESYAVESFEALGIGTKELDNGFLFVIALEDRKYRLEVGYGVEEIITDSMKREIIPLEIEELFRAENYDEGIQKISQNIITTVKQRYGHYDLSKQEVTKANEYNSTYQEPKKDLFDYVAIILKWGFYVIILIIILIIIYAGSVYLIRSDAKNSLLMAPIRNKKIFIVSKTKKVSILEKIDGSYLVPMFFAHFNKYERIQKKIAECLFEDVIIELARNTGKGKLEQMPEKNRQTYCEMCIELAAPFWSDYYLKTKEILVDQTHLEQANEKLKSCLMENYKQMQQLLDSFLLARKNFLETKNLVQTFVKTQTLKKPKQESLLIMLTTYFLLLNENTLALDFSEKSTQRLSEKMPKAYKKAKKKIKNIDVSYYREASKDIHDMLFITELPGIDLSNYKYIKRLSVISYIDFSNLSLSGGSDSYHNSSSSSSSGDSPGGGGSSGGGGFSGGW</sequence>
<dbReference type="Pfam" id="PF04536">
    <property type="entry name" value="TPM_phosphatase"/>
    <property type="match status" value="1"/>
</dbReference>
<dbReference type="PANTHER" id="PTHR30373">
    <property type="entry name" value="UPF0603 PROTEIN YGCG"/>
    <property type="match status" value="1"/>
</dbReference>
<feature type="region of interest" description="Disordered" evidence="1">
    <location>
        <begin position="506"/>
        <end position="534"/>
    </location>
</feature>
<evidence type="ECO:0000259" key="3">
    <source>
        <dbReference type="Pfam" id="PF04536"/>
    </source>
</evidence>
<dbReference type="AlphaFoldDB" id="A0AAQ3W5F7"/>
<evidence type="ECO:0000256" key="2">
    <source>
        <dbReference type="SAM" id="Phobius"/>
    </source>
</evidence>
<accession>A0AAQ3W5F7</accession>
<dbReference type="PANTHER" id="PTHR30373:SF2">
    <property type="entry name" value="UPF0603 PROTEIN YGCG"/>
    <property type="match status" value="1"/>
</dbReference>
<feature type="compositionally biased region" description="Gly residues" evidence="1">
    <location>
        <begin position="518"/>
        <end position="534"/>
    </location>
</feature>
<organism evidence="4 5">
    <name type="scientific">Candidatus Enterococcus palustris</name>
    <dbReference type="NCBI Taxonomy" id="1834189"/>
    <lineage>
        <taxon>Bacteria</taxon>
        <taxon>Bacillati</taxon>
        <taxon>Bacillota</taxon>
        <taxon>Bacilli</taxon>
        <taxon>Lactobacillales</taxon>
        <taxon>Enterococcaceae</taxon>
        <taxon>Enterococcus</taxon>
    </lineage>
</organism>
<keyword evidence="2" id="KW-0472">Membrane</keyword>